<dbReference type="Proteomes" id="UP001062846">
    <property type="component" value="Chromosome 2"/>
</dbReference>
<name>A0ACC0PNV3_RHOML</name>
<accession>A0ACC0PNV3</accession>
<sequence length="182" mass="20987">MTCADIHSAGSHMVERKVRDNTRFRLLPQKFWTEVERYVWSNCGSSSNPNRARASLSHGCKQWLVRVYDFQCAAHVEAVTDQHFLWVYVVSILVNRPKQGKKNNLYSIIPNRCVSILCDSGIWVFSLYHALLEVGFGYCGQLDLMDMGSLYFEGWVCASFFFVFGFLGWVRGPLVPVINQFW</sequence>
<proteinExistence type="predicted"/>
<evidence type="ECO:0000313" key="1">
    <source>
        <dbReference type="EMBL" id="KAI8567281.1"/>
    </source>
</evidence>
<reference evidence="1" key="1">
    <citation type="submission" date="2022-02" db="EMBL/GenBank/DDBJ databases">
        <title>Plant Genome Project.</title>
        <authorList>
            <person name="Zhang R.-G."/>
        </authorList>
    </citation>
    <scope>NUCLEOTIDE SEQUENCE</scope>
    <source>
        <strain evidence="1">AT1</strain>
    </source>
</reference>
<comment type="caution">
    <text evidence="1">The sequence shown here is derived from an EMBL/GenBank/DDBJ whole genome shotgun (WGS) entry which is preliminary data.</text>
</comment>
<organism evidence="1 2">
    <name type="scientific">Rhododendron molle</name>
    <name type="common">Chinese azalea</name>
    <name type="synonym">Azalea mollis</name>
    <dbReference type="NCBI Taxonomy" id="49168"/>
    <lineage>
        <taxon>Eukaryota</taxon>
        <taxon>Viridiplantae</taxon>
        <taxon>Streptophyta</taxon>
        <taxon>Embryophyta</taxon>
        <taxon>Tracheophyta</taxon>
        <taxon>Spermatophyta</taxon>
        <taxon>Magnoliopsida</taxon>
        <taxon>eudicotyledons</taxon>
        <taxon>Gunneridae</taxon>
        <taxon>Pentapetalae</taxon>
        <taxon>asterids</taxon>
        <taxon>Ericales</taxon>
        <taxon>Ericaceae</taxon>
        <taxon>Ericoideae</taxon>
        <taxon>Rhodoreae</taxon>
        <taxon>Rhododendron</taxon>
    </lineage>
</organism>
<keyword evidence="2" id="KW-1185">Reference proteome</keyword>
<evidence type="ECO:0000313" key="2">
    <source>
        <dbReference type="Proteomes" id="UP001062846"/>
    </source>
</evidence>
<gene>
    <name evidence="1" type="ORF">RHMOL_Rhmol02G0108800</name>
</gene>
<protein>
    <submittedName>
        <fullName evidence="1">Uncharacterized protein</fullName>
    </submittedName>
</protein>
<dbReference type="EMBL" id="CM046389">
    <property type="protein sequence ID" value="KAI8567281.1"/>
    <property type="molecule type" value="Genomic_DNA"/>
</dbReference>